<sequence>MIVKLSYTPLNGEQDPIDQEDISNILRNPTLVDNSRNGSRKSRVLTLLAALALVSIVFYAFTCAPTSLRDETTANIAGDPRLEPYQSPDDAEICADWPITDKGLGPHLSTVSFELPGTSDLMFLLSRGPAAGRLSIITNPDRSSKVIEVNVTAQYAKRTDLQRTKACRTGRDSKNEHGVLIWAQPRHPHYDRQVDPVSFNITVALPQSLRKYRDLSTDLPTFSHHIGDFFNFWSATAFNTIRLKTSHAPIYYDALCGETAFIQTNDAEVKGLFYGWNTLSVRTSNAQIHTVAMMVPQAQGSETKVHLETSNAPVEAYLSVGSDFTEAKLTATIHTSNGKLNINMPRNQFGDNATFYLDASTSNAPATVMLHPDYEGNYDLKTSIADALIEETDMKDPSGMGRERTVERTSGGHRARGSIFWSYNGEPSEEGKKRGSVKVRSSKLPVKMYC</sequence>
<dbReference type="AlphaFoldDB" id="A0A8H5HEE8"/>
<keyword evidence="3" id="KW-1185">Reference proteome</keyword>
<evidence type="ECO:0000313" key="2">
    <source>
        <dbReference type="EMBL" id="KAF5381737.1"/>
    </source>
</evidence>
<name>A0A8H5HEE8_9AGAR</name>
<dbReference type="EMBL" id="JAACJP010000010">
    <property type="protein sequence ID" value="KAF5381737.1"/>
    <property type="molecule type" value="Genomic_DNA"/>
</dbReference>
<dbReference type="OrthoDB" id="5570013at2759"/>
<accession>A0A8H5HEE8</accession>
<feature type="transmembrane region" description="Helical" evidence="1">
    <location>
        <begin position="44"/>
        <end position="61"/>
    </location>
</feature>
<keyword evidence="1" id="KW-0472">Membrane</keyword>
<protein>
    <submittedName>
        <fullName evidence="2">Uncharacterized protein</fullName>
    </submittedName>
</protein>
<reference evidence="2 3" key="1">
    <citation type="journal article" date="2020" name="ISME J.">
        <title>Uncovering the hidden diversity of litter-decomposition mechanisms in mushroom-forming fungi.</title>
        <authorList>
            <person name="Floudas D."/>
            <person name="Bentzer J."/>
            <person name="Ahren D."/>
            <person name="Johansson T."/>
            <person name="Persson P."/>
            <person name="Tunlid A."/>
        </authorList>
    </citation>
    <scope>NUCLEOTIDE SEQUENCE [LARGE SCALE GENOMIC DNA]</scope>
    <source>
        <strain evidence="2 3">CBS 661.87</strain>
    </source>
</reference>
<keyword evidence="1" id="KW-0812">Transmembrane</keyword>
<evidence type="ECO:0000313" key="3">
    <source>
        <dbReference type="Proteomes" id="UP000565441"/>
    </source>
</evidence>
<keyword evidence="1" id="KW-1133">Transmembrane helix</keyword>
<proteinExistence type="predicted"/>
<evidence type="ECO:0000256" key="1">
    <source>
        <dbReference type="SAM" id="Phobius"/>
    </source>
</evidence>
<organism evidence="2 3">
    <name type="scientific">Tricholomella constricta</name>
    <dbReference type="NCBI Taxonomy" id="117010"/>
    <lineage>
        <taxon>Eukaryota</taxon>
        <taxon>Fungi</taxon>
        <taxon>Dikarya</taxon>
        <taxon>Basidiomycota</taxon>
        <taxon>Agaricomycotina</taxon>
        <taxon>Agaricomycetes</taxon>
        <taxon>Agaricomycetidae</taxon>
        <taxon>Agaricales</taxon>
        <taxon>Tricholomatineae</taxon>
        <taxon>Lyophyllaceae</taxon>
        <taxon>Tricholomella</taxon>
    </lineage>
</organism>
<comment type="caution">
    <text evidence="2">The sequence shown here is derived from an EMBL/GenBank/DDBJ whole genome shotgun (WGS) entry which is preliminary data.</text>
</comment>
<gene>
    <name evidence="2" type="ORF">D9615_005390</name>
</gene>
<dbReference type="Proteomes" id="UP000565441">
    <property type="component" value="Unassembled WGS sequence"/>
</dbReference>